<accession>A0A4D6XRC6</accession>
<dbReference type="GO" id="GO:0003774">
    <property type="term" value="F:cytoskeletal motor activity"/>
    <property type="evidence" value="ECO:0007669"/>
    <property type="project" value="InterPro"/>
</dbReference>
<comment type="similarity">
    <text evidence="2 5">Belongs to the FliE family.</text>
</comment>
<proteinExistence type="inferred from homology"/>
<dbReference type="OrthoDB" id="8909229at2"/>
<dbReference type="AlphaFoldDB" id="A0A4D6XRC6"/>
<evidence type="ECO:0000256" key="1">
    <source>
        <dbReference type="ARBA" id="ARBA00004117"/>
    </source>
</evidence>
<evidence type="ECO:0000256" key="5">
    <source>
        <dbReference type="HAMAP-Rule" id="MF_00724"/>
    </source>
</evidence>
<dbReference type="GO" id="GO:0071973">
    <property type="term" value="P:bacterial-type flagellum-dependent cell motility"/>
    <property type="evidence" value="ECO:0007669"/>
    <property type="project" value="InterPro"/>
</dbReference>
<keyword evidence="6" id="KW-0282">Flagellum</keyword>
<dbReference type="EMBL" id="CP034891">
    <property type="protein sequence ID" value="QCI17487.1"/>
    <property type="molecule type" value="Genomic_DNA"/>
</dbReference>
<keyword evidence="4 5" id="KW-0975">Bacterial flagellum</keyword>
<keyword evidence="6" id="KW-0969">Cilium</keyword>
<keyword evidence="6" id="KW-0966">Cell projection</keyword>
<evidence type="ECO:0000313" key="7">
    <source>
        <dbReference type="Proteomes" id="UP000298660"/>
    </source>
</evidence>
<evidence type="ECO:0000256" key="4">
    <source>
        <dbReference type="ARBA" id="ARBA00023143"/>
    </source>
</evidence>
<organism evidence="6 7">
    <name type="scientific">Buchnera aphidicola</name>
    <name type="common">Acyrthosiphon lactucae</name>
    <dbReference type="NCBI Taxonomy" id="1241832"/>
    <lineage>
        <taxon>Bacteria</taxon>
        <taxon>Pseudomonadati</taxon>
        <taxon>Pseudomonadota</taxon>
        <taxon>Gammaproteobacteria</taxon>
        <taxon>Enterobacterales</taxon>
        <taxon>Erwiniaceae</taxon>
        <taxon>Buchnera</taxon>
    </lineage>
</organism>
<dbReference type="PANTHER" id="PTHR34653">
    <property type="match status" value="1"/>
</dbReference>
<gene>
    <name evidence="5 6" type="primary">fliE</name>
    <name evidence="6" type="ORF">D9V61_00360</name>
</gene>
<evidence type="ECO:0000256" key="2">
    <source>
        <dbReference type="ARBA" id="ARBA00009272"/>
    </source>
</evidence>
<reference evidence="6 7" key="2">
    <citation type="submission" date="2019-05" db="EMBL/GenBank/DDBJ databases">
        <title>Genome evolution of the obligate endosymbiont Buchnera aphidicola.</title>
        <authorList>
            <person name="Moran N.A."/>
        </authorList>
    </citation>
    <scope>NUCLEOTIDE SEQUENCE [LARGE SCALE GENOMIC DNA]</scope>
    <source>
        <strain evidence="6 7">Ala</strain>
    </source>
</reference>
<evidence type="ECO:0000256" key="3">
    <source>
        <dbReference type="ARBA" id="ARBA00018024"/>
    </source>
</evidence>
<dbReference type="InterPro" id="IPR001624">
    <property type="entry name" value="FliE"/>
</dbReference>
<comment type="subcellular location">
    <subcellularLocation>
        <location evidence="1 5">Bacterial flagellum basal body</location>
    </subcellularLocation>
</comment>
<dbReference type="NCBIfam" id="TIGR00205">
    <property type="entry name" value="fliE"/>
    <property type="match status" value="1"/>
</dbReference>
<dbReference type="Pfam" id="PF02049">
    <property type="entry name" value="FliE"/>
    <property type="match status" value="1"/>
</dbReference>
<dbReference type="PANTHER" id="PTHR34653:SF1">
    <property type="entry name" value="FLAGELLAR HOOK-BASAL BODY COMPLEX PROTEIN FLIE"/>
    <property type="match status" value="1"/>
</dbReference>
<evidence type="ECO:0000313" key="6">
    <source>
        <dbReference type="EMBL" id="QCI17487.1"/>
    </source>
</evidence>
<name>A0A4D6XRC6_9GAMM</name>
<sequence length="102" mass="11723">MFINNIDHQNINTKINLLDINTKTQKTESDKFMDYIKIGLGEISKTQNHAKSDSEKFILNQSGVSLNDVMINLEKSSISMQMAIQIRNKIMSAYQEIMNQQI</sequence>
<reference evidence="6 7" key="1">
    <citation type="submission" date="2018-12" db="EMBL/GenBank/DDBJ databases">
        <authorList>
            <person name="Chong R.A."/>
        </authorList>
    </citation>
    <scope>NUCLEOTIDE SEQUENCE [LARGE SCALE GENOMIC DNA]</scope>
    <source>
        <strain evidence="6 7">Ala</strain>
    </source>
</reference>
<dbReference type="PRINTS" id="PR01006">
    <property type="entry name" value="FLGHOOKFLIE"/>
</dbReference>
<dbReference type="Proteomes" id="UP000298660">
    <property type="component" value="Chromosome"/>
</dbReference>
<dbReference type="GO" id="GO:0009425">
    <property type="term" value="C:bacterial-type flagellum basal body"/>
    <property type="evidence" value="ECO:0007669"/>
    <property type="project" value="UniProtKB-SubCell"/>
</dbReference>
<protein>
    <recommendedName>
        <fullName evidence="3 5">Flagellar hook-basal body complex protein FliE</fullName>
    </recommendedName>
</protein>
<dbReference type="RefSeq" id="WP_158339276.1">
    <property type="nucleotide sequence ID" value="NZ_CP034891.1"/>
</dbReference>
<dbReference type="HAMAP" id="MF_00724">
    <property type="entry name" value="FliE"/>
    <property type="match status" value="1"/>
</dbReference>
<dbReference type="GO" id="GO:0005198">
    <property type="term" value="F:structural molecule activity"/>
    <property type="evidence" value="ECO:0007669"/>
    <property type="project" value="UniProtKB-UniRule"/>
</dbReference>